<comment type="caution">
    <text evidence="9">The sequence shown here is derived from an EMBL/GenBank/DDBJ whole genome shotgun (WGS) entry which is preliminary data.</text>
</comment>
<gene>
    <name evidence="9" type="ORF">PIB30_043563</name>
</gene>
<name>A0ABU6YI03_9FABA</name>
<reference evidence="9 10" key="1">
    <citation type="journal article" date="2023" name="Plants (Basel)">
        <title>Bridging the Gap: Combining Genomics and Transcriptomics Approaches to Understand Stylosanthes scabra, an Orphan Legume from the Brazilian Caatinga.</title>
        <authorList>
            <person name="Ferreira-Neto J.R.C."/>
            <person name="da Silva M.D."/>
            <person name="Binneck E."/>
            <person name="de Melo N.F."/>
            <person name="da Silva R.H."/>
            <person name="de Melo A.L.T.M."/>
            <person name="Pandolfi V."/>
            <person name="Bustamante F.O."/>
            <person name="Brasileiro-Vidal A.C."/>
            <person name="Benko-Iseppon A.M."/>
        </authorList>
    </citation>
    <scope>NUCLEOTIDE SEQUENCE [LARGE SCALE GENOMIC DNA]</scope>
    <source>
        <tissue evidence="9">Leaves</tissue>
    </source>
</reference>
<evidence type="ECO:0000256" key="5">
    <source>
        <dbReference type="ARBA" id="ARBA00022989"/>
    </source>
</evidence>
<evidence type="ECO:0000256" key="2">
    <source>
        <dbReference type="ARBA" id="ARBA00008444"/>
    </source>
</evidence>
<evidence type="ECO:0000256" key="1">
    <source>
        <dbReference type="ARBA" id="ARBA00004448"/>
    </source>
</evidence>
<comment type="similarity">
    <text evidence="2">Belongs to the Tim17/Tim22/Tim23 family.</text>
</comment>
<dbReference type="EMBL" id="JASCZI010241910">
    <property type="protein sequence ID" value="MED6208283.1"/>
    <property type="molecule type" value="Genomic_DNA"/>
</dbReference>
<dbReference type="PANTHER" id="PTHR10485:SF24">
    <property type="entry name" value="MITOCHONDRIAL IMPORT INNER MEMBRANE TRANSLOCASE SUBUNIT TIM22"/>
    <property type="match status" value="1"/>
</dbReference>
<accession>A0ABU6YI03</accession>
<keyword evidence="3 8" id="KW-0812">Transmembrane</keyword>
<organism evidence="9 10">
    <name type="scientific">Stylosanthes scabra</name>
    <dbReference type="NCBI Taxonomy" id="79078"/>
    <lineage>
        <taxon>Eukaryota</taxon>
        <taxon>Viridiplantae</taxon>
        <taxon>Streptophyta</taxon>
        <taxon>Embryophyta</taxon>
        <taxon>Tracheophyta</taxon>
        <taxon>Spermatophyta</taxon>
        <taxon>Magnoliopsida</taxon>
        <taxon>eudicotyledons</taxon>
        <taxon>Gunneridae</taxon>
        <taxon>Pentapetalae</taxon>
        <taxon>rosids</taxon>
        <taxon>fabids</taxon>
        <taxon>Fabales</taxon>
        <taxon>Fabaceae</taxon>
        <taxon>Papilionoideae</taxon>
        <taxon>50 kb inversion clade</taxon>
        <taxon>dalbergioids sensu lato</taxon>
        <taxon>Dalbergieae</taxon>
        <taxon>Pterocarpus clade</taxon>
        <taxon>Stylosanthes</taxon>
    </lineage>
</organism>
<evidence type="ECO:0000256" key="6">
    <source>
        <dbReference type="ARBA" id="ARBA00023128"/>
    </source>
</evidence>
<protein>
    <submittedName>
        <fullName evidence="9">Uncharacterized protein</fullName>
    </submittedName>
</protein>
<keyword evidence="4" id="KW-0999">Mitochondrion inner membrane</keyword>
<evidence type="ECO:0000313" key="9">
    <source>
        <dbReference type="EMBL" id="MED6208283.1"/>
    </source>
</evidence>
<dbReference type="Proteomes" id="UP001341840">
    <property type="component" value="Unassembled WGS sequence"/>
</dbReference>
<feature type="transmembrane region" description="Helical" evidence="8">
    <location>
        <begin position="117"/>
        <end position="136"/>
    </location>
</feature>
<sequence length="151" mass="16250">MALYRSKTPEIALQQCLEETATEAGFAFKYALVGGSIFHFFNGLYRSPNGARLAGAWHAMGVNGPRVAGKYGAWFGLFTAIHNALGYSRQKDDHWNCIAGSTIATGLLSMHRGVAPTAGFASLAAVLTVAMQVAMIERARRMDVENAPIMP</sequence>
<dbReference type="PANTHER" id="PTHR10485">
    <property type="entry name" value="MITOCHONDRIAL IMPORT INNER MEMBRANE TRANSLOCASE SUBUNIT TIM-17"/>
    <property type="match status" value="1"/>
</dbReference>
<keyword evidence="7 8" id="KW-0472">Membrane</keyword>
<comment type="subcellular location">
    <subcellularLocation>
        <location evidence="1">Mitochondrion inner membrane</location>
        <topology evidence="1">Multi-pass membrane protein</topology>
    </subcellularLocation>
</comment>
<keyword evidence="5 8" id="KW-1133">Transmembrane helix</keyword>
<keyword evidence="10" id="KW-1185">Reference proteome</keyword>
<dbReference type="Pfam" id="PF02466">
    <property type="entry name" value="Tim17"/>
    <property type="match status" value="1"/>
</dbReference>
<evidence type="ECO:0000256" key="7">
    <source>
        <dbReference type="ARBA" id="ARBA00023136"/>
    </source>
</evidence>
<evidence type="ECO:0000256" key="8">
    <source>
        <dbReference type="SAM" id="Phobius"/>
    </source>
</evidence>
<keyword evidence="6" id="KW-0496">Mitochondrion</keyword>
<evidence type="ECO:0000256" key="3">
    <source>
        <dbReference type="ARBA" id="ARBA00022692"/>
    </source>
</evidence>
<evidence type="ECO:0000313" key="10">
    <source>
        <dbReference type="Proteomes" id="UP001341840"/>
    </source>
</evidence>
<proteinExistence type="inferred from homology"/>
<evidence type="ECO:0000256" key="4">
    <source>
        <dbReference type="ARBA" id="ARBA00022792"/>
    </source>
</evidence>